<evidence type="ECO:0000256" key="11">
    <source>
        <dbReference type="RuleBase" id="RU000461"/>
    </source>
</evidence>
<accession>A0AAV7DUD6</accession>
<evidence type="ECO:0000256" key="10">
    <source>
        <dbReference type="PIRSR" id="PIRSR602401-1"/>
    </source>
</evidence>
<protein>
    <recommendedName>
        <fullName evidence="15">Cytochrome P450</fullName>
    </recommendedName>
</protein>
<keyword evidence="6 12" id="KW-1133">Transmembrane helix</keyword>
<feature type="binding site" description="axial binding residue" evidence="10">
    <location>
        <position position="296"/>
    </location>
    <ligand>
        <name>heme</name>
        <dbReference type="ChEBI" id="CHEBI:30413"/>
    </ligand>
    <ligandPart>
        <name>Fe</name>
        <dbReference type="ChEBI" id="CHEBI:18248"/>
    </ligandPart>
</feature>
<evidence type="ECO:0000256" key="12">
    <source>
        <dbReference type="SAM" id="Phobius"/>
    </source>
</evidence>
<keyword evidence="9 12" id="KW-0472">Membrane</keyword>
<evidence type="ECO:0000256" key="3">
    <source>
        <dbReference type="ARBA" id="ARBA00022617"/>
    </source>
</evidence>
<dbReference type="InterPro" id="IPR001128">
    <property type="entry name" value="Cyt_P450"/>
</dbReference>
<dbReference type="InterPro" id="IPR017972">
    <property type="entry name" value="Cyt_P450_CS"/>
</dbReference>
<sequence>MAWLLLLQATVGFAASVILFWVFLSRSNWIAGEKGEGRKFKKAIERFFQLLVPSIALDAIPLLGWVDWGGMKKDMKRTAAEMDSVLSVWLEEHKMREKKRGKDSGEEEEADFMDVMLSRVKELQQIEGGYDEDTVVKATCLALIIGGTDTTSVSLAWVLCFTLSHPDVLKKVQDELATHVGDRRNVEEADLKNLVYLQAVVKETLRFAPAVGFVVTHEAMEECAVGGFRVPAGTRLLVNLRKMQLDPAVWGGDGNDDDDDPSEFRPERFLTGRGAGVDVRGQHFECIPFGSGRRMCPGLSFALRVIHLVLARMVHGFEMKMNISEEEDWKKRLRIAADPSASDVKVLLTPRLPSQLYE</sequence>
<dbReference type="Gene3D" id="1.10.630.10">
    <property type="entry name" value="Cytochrome P450"/>
    <property type="match status" value="1"/>
</dbReference>
<keyword evidence="7 11" id="KW-0560">Oxidoreductase</keyword>
<comment type="similarity">
    <text evidence="11">Belongs to the cytochrome P450 family.</text>
</comment>
<dbReference type="PANTHER" id="PTHR47947:SF26">
    <property type="entry name" value="CYTOCHROME P450"/>
    <property type="match status" value="1"/>
</dbReference>
<organism evidence="13 14">
    <name type="scientific">Aristolochia fimbriata</name>
    <name type="common">White veined hardy Dutchman's pipe vine</name>
    <dbReference type="NCBI Taxonomy" id="158543"/>
    <lineage>
        <taxon>Eukaryota</taxon>
        <taxon>Viridiplantae</taxon>
        <taxon>Streptophyta</taxon>
        <taxon>Embryophyta</taxon>
        <taxon>Tracheophyta</taxon>
        <taxon>Spermatophyta</taxon>
        <taxon>Magnoliopsida</taxon>
        <taxon>Magnoliidae</taxon>
        <taxon>Piperales</taxon>
        <taxon>Aristolochiaceae</taxon>
        <taxon>Aristolochia</taxon>
    </lineage>
</organism>
<dbReference type="GO" id="GO:0016020">
    <property type="term" value="C:membrane"/>
    <property type="evidence" value="ECO:0007669"/>
    <property type="project" value="UniProtKB-SubCell"/>
</dbReference>
<dbReference type="AlphaFoldDB" id="A0AAV7DUD6"/>
<keyword evidence="14" id="KW-1185">Reference proteome</keyword>
<reference evidence="13 14" key="1">
    <citation type="submission" date="2021-07" db="EMBL/GenBank/DDBJ databases">
        <title>The Aristolochia fimbriata genome: insights into angiosperm evolution, floral development and chemical biosynthesis.</title>
        <authorList>
            <person name="Jiao Y."/>
        </authorList>
    </citation>
    <scope>NUCLEOTIDE SEQUENCE [LARGE SCALE GENOMIC DNA]</scope>
    <source>
        <strain evidence="13">IBCAS-2021</strain>
        <tissue evidence="13">Leaf</tissue>
    </source>
</reference>
<dbReference type="InterPro" id="IPR050651">
    <property type="entry name" value="Plant_Cytochrome_P450_Monoox"/>
</dbReference>
<dbReference type="PANTHER" id="PTHR47947">
    <property type="entry name" value="CYTOCHROME P450 82C3-RELATED"/>
    <property type="match status" value="1"/>
</dbReference>
<dbReference type="GO" id="GO:0004497">
    <property type="term" value="F:monooxygenase activity"/>
    <property type="evidence" value="ECO:0007669"/>
    <property type="project" value="UniProtKB-KW"/>
</dbReference>
<evidence type="ECO:0000313" key="13">
    <source>
        <dbReference type="EMBL" id="KAG9439791.1"/>
    </source>
</evidence>
<gene>
    <name evidence="13" type="ORF">H6P81_019956</name>
</gene>
<dbReference type="PROSITE" id="PS00086">
    <property type="entry name" value="CYTOCHROME_P450"/>
    <property type="match status" value="1"/>
</dbReference>
<keyword evidence="3 10" id="KW-0349">Heme</keyword>
<keyword evidence="4 12" id="KW-0812">Transmembrane</keyword>
<comment type="subcellular location">
    <subcellularLocation>
        <location evidence="2">Membrane</location>
    </subcellularLocation>
</comment>
<dbReference type="Pfam" id="PF00067">
    <property type="entry name" value="p450"/>
    <property type="match status" value="1"/>
</dbReference>
<keyword evidence="8 10" id="KW-0408">Iron</keyword>
<dbReference type="PRINTS" id="PR00463">
    <property type="entry name" value="EP450I"/>
</dbReference>
<evidence type="ECO:0000256" key="1">
    <source>
        <dbReference type="ARBA" id="ARBA00001971"/>
    </source>
</evidence>
<dbReference type="Proteomes" id="UP000825729">
    <property type="component" value="Unassembled WGS sequence"/>
</dbReference>
<comment type="caution">
    <text evidence="13">The sequence shown here is derived from an EMBL/GenBank/DDBJ whole genome shotgun (WGS) entry which is preliminary data.</text>
</comment>
<dbReference type="GO" id="GO:0016705">
    <property type="term" value="F:oxidoreductase activity, acting on paired donors, with incorporation or reduction of molecular oxygen"/>
    <property type="evidence" value="ECO:0007669"/>
    <property type="project" value="InterPro"/>
</dbReference>
<proteinExistence type="inferred from homology"/>
<evidence type="ECO:0008006" key="15">
    <source>
        <dbReference type="Google" id="ProtNLM"/>
    </source>
</evidence>
<feature type="transmembrane region" description="Helical" evidence="12">
    <location>
        <begin position="47"/>
        <end position="66"/>
    </location>
</feature>
<name>A0AAV7DUD6_ARIFI</name>
<evidence type="ECO:0000256" key="7">
    <source>
        <dbReference type="ARBA" id="ARBA00023002"/>
    </source>
</evidence>
<evidence type="ECO:0000256" key="9">
    <source>
        <dbReference type="ARBA" id="ARBA00023136"/>
    </source>
</evidence>
<evidence type="ECO:0000256" key="4">
    <source>
        <dbReference type="ARBA" id="ARBA00022692"/>
    </source>
</evidence>
<dbReference type="InterPro" id="IPR002401">
    <property type="entry name" value="Cyt_P450_E_grp-I"/>
</dbReference>
<dbReference type="PRINTS" id="PR00385">
    <property type="entry name" value="P450"/>
</dbReference>
<dbReference type="EMBL" id="JAINDJ010000008">
    <property type="protein sequence ID" value="KAG9439791.1"/>
    <property type="molecule type" value="Genomic_DNA"/>
</dbReference>
<evidence type="ECO:0000256" key="5">
    <source>
        <dbReference type="ARBA" id="ARBA00022723"/>
    </source>
</evidence>
<dbReference type="SUPFAM" id="SSF48264">
    <property type="entry name" value="Cytochrome P450"/>
    <property type="match status" value="1"/>
</dbReference>
<evidence type="ECO:0000256" key="2">
    <source>
        <dbReference type="ARBA" id="ARBA00004370"/>
    </source>
</evidence>
<evidence type="ECO:0000256" key="8">
    <source>
        <dbReference type="ARBA" id="ARBA00023004"/>
    </source>
</evidence>
<comment type="cofactor">
    <cofactor evidence="1 10">
        <name>heme</name>
        <dbReference type="ChEBI" id="CHEBI:30413"/>
    </cofactor>
</comment>
<dbReference type="GO" id="GO:0005506">
    <property type="term" value="F:iron ion binding"/>
    <property type="evidence" value="ECO:0007669"/>
    <property type="project" value="InterPro"/>
</dbReference>
<keyword evidence="11" id="KW-0503">Monooxygenase</keyword>
<feature type="transmembrane region" description="Helical" evidence="12">
    <location>
        <begin position="6"/>
        <end position="26"/>
    </location>
</feature>
<evidence type="ECO:0000313" key="14">
    <source>
        <dbReference type="Proteomes" id="UP000825729"/>
    </source>
</evidence>
<dbReference type="GO" id="GO:0020037">
    <property type="term" value="F:heme binding"/>
    <property type="evidence" value="ECO:0007669"/>
    <property type="project" value="InterPro"/>
</dbReference>
<evidence type="ECO:0000256" key="6">
    <source>
        <dbReference type="ARBA" id="ARBA00022989"/>
    </source>
</evidence>
<keyword evidence="5 10" id="KW-0479">Metal-binding</keyword>
<dbReference type="InterPro" id="IPR036396">
    <property type="entry name" value="Cyt_P450_sf"/>
</dbReference>